<dbReference type="InterPro" id="IPR025326">
    <property type="entry name" value="DUF4232"/>
</dbReference>
<evidence type="ECO:0000313" key="4">
    <source>
        <dbReference type="EMBL" id="MFF5899690.1"/>
    </source>
</evidence>
<sequence>MRIRTELAVPAALLVVLALAAPAGAATPSSAGAVAPTPPKCRESSLKISAGPSGRPETLRVSVTNRGAHACVIDRVPTVVFGDLDGPALPVPETVSGPYRVPARGSVHAAVRTLDPAATELRVVDRLIVAGDPAHRGRTFGAASLGMPDGIRVWEPVTTRWHRSGAAADAALERYAG</sequence>
<evidence type="ECO:0000313" key="5">
    <source>
        <dbReference type="Proteomes" id="UP001602322"/>
    </source>
</evidence>
<protein>
    <submittedName>
        <fullName evidence="4">DUF4232 domain-containing protein</fullName>
    </submittedName>
</protein>
<reference evidence="4 5" key="1">
    <citation type="submission" date="2024-10" db="EMBL/GenBank/DDBJ databases">
        <title>The Natural Products Discovery Center: Release of the First 8490 Sequenced Strains for Exploring Actinobacteria Biosynthetic Diversity.</title>
        <authorList>
            <person name="Kalkreuter E."/>
            <person name="Kautsar S.A."/>
            <person name="Yang D."/>
            <person name="Bader C.D."/>
            <person name="Teijaro C.N."/>
            <person name="Fluegel L."/>
            <person name="Davis C.M."/>
            <person name="Simpson J.R."/>
            <person name="Lauterbach L."/>
            <person name="Steele A.D."/>
            <person name="Gui C."/>
            <person name="Meng S."/>
            <person name="Li G."/>
            <person name="Viehrig K."/>
            <person name="Ye F."/>
            <person name="Su P."/>
            <person name="Kiefer A.F."/>
            <person name="Nichols A."/>
            <person name="Cepeda A.J."/>
            <person name="Yan W."/>
            <person name="Fan B."/>
            <person name="Jiang Y."/>
            <person name="Adhikari A."/>
            <person name="Zheng C.-J."/>
            <person name="Schuster L."/>
            <person name="Cowan T.M."/>
            <person name="Smanski M.J."/>
            <person name="Chevrette M.G."/>
            <person name="De Carvalho L.P.S."/>
            <person name="Shen B."/>
        </authorList>
    </citation>
    <scope>NUCLEOTIDE SEQUENCE [LARGE SCALE GENOMIC DNA]</scope>
    <source>
        <strain evidence="4 5">NPDC012540</strain>
    </source>
</reference>
<keyword evidence="5" id="KW-1185">Reference proteome</keyword>
<organism evidence="4 5">
    <name type="scientific">Streptomyces argenteolus</name>
    <dbReference type="NCBI Taxonomy" id="67274"/>
    <lineage>
        <taxon>Bacteria</taxon>
        <taxon>Bacillati</taxon>
        <taxon>Actinomycetota</taxon>
        <taxon>Actinomycetes</taxon>
        <taxon>Kitasatosporales</taxon>
        <taxon>Streptomycetaceae</taxon>
        <taxon>Streptomyces</taxon>
    </lineage>
</organism>
<feature type="region of interest" description="Disordered" evidence="1">
    <location>
        <begin position="26"/>
        <end position="58"/>
    </location>
</feature>
<gene>
    <name evidence="4" type="ORF">ACFY8O_27705</name>
</gene>
<dbReference type="RefSeq" id="WP_387906963.1">
    <property type="nucleotide sequence ID" value="NZ_JBIBEG010000009.1"/>
</dbReference>
<feature type="domain" description="DUF4232" evidence="3">
    <location>
        <begin position="41"/>
        <end position="117"/>
    </location>
</feature>
<evidence type="ECO:0000256" key="2">
    <source>
        <dbReference type="SAM" id="SignalP"/>
    </source>
</evidence>
<feature type="signal peptide" evidence="2">
    <location>
        <begin position="1"/>
        <end position="25"/>
    </location>
</feature>
<proteinExistence type="predicted"/>
<accession>A0ABW6XD63</accession>
<keyword evidence="2" id="KW-0732">Signal</keyword>
<feature type="chain" id="PRO_5046362720" evidence="2">
    <location>
        <begin position="26"/>
        <end position="177"/>
    </location>
</feature>
<comment type="caution">
    <text evidence="4">The sequence shown here is derived from an EMBL/GenBank/DDBJ whole genome shotgun (WGS) entry which is preliminary data.</text>
</comment>
<evidence type="ECO:0000256" key="1">
    <source>
        <dbReference type="SAM" id="MobiDB-lite"/>
    </source>
</evidence>
<name>A0ABW6XD63_9ACTN</name>
<dbReference type="Proteomes" id="UP001602322">
    <property type="component" value="Unassembled WGS sequence"/>
</dbReference>
<dbReference type="Pfam" id="PF14016">
    <property type="entry name" value="DUF4232"/>
    <property type="match status" value="1"/>
</dbReference>
<evidence type="ECO:0000259" key="3">
    <source>
        <dbReference type="Pfam" id="PF14016"/>
    </source>
</evidence>
<feature type="compositionally biased region" description="Low complexity" evidence="1">
    <location>
        <begin position="26"/>
        <end position="35"/>
    </location>
</feature>
<dbReference type="EMBL" id="JBIBEG010000009">
    <property type="protein sequence ID" value="MFF5899690.1"/>
    <property type="molecule type" value="Genomic_DNA"/>
</dbReference>